<accession>A0A2S4PIU6</accession>
<dbReference type="Proteomes" id="UP000237438">
    <property type="component" value="Unassembled WGS sequence"/>
</dbReference>
<dbReference type="Gene3D" id="3.30.70.270">
    <property type="match status" value="1"/>
</dbReference>
<feature type="compositionally biased region" description="Low complexity" evidence="2">
    <location>
        <begin position="1"/>
        <end position="12"/>
    </location>
</feature>
<keyword evidence="6" id="KW-1185">Reference proteome</keyword>
<dbReference type="EMBL" id="PEDP01005785">
    <property type="protein sequence ID" value="POS81935.1"/>
    <property type="molecule type" value="Genomic_DNA"/>
</dbReference>
<dbReference type="GO" id="GO:0003676">
    <property type="term" value="F:nucleic acid binding"/>
    <property type="evidence" value="ECO:0007669"/>
    <property type="project" value="InterPro"/>
</dbReference>
<evidence type="ECO:0000259" key="3">
    <source>
        <dbReference type="PROSITE" id="PS50158"/>
    </source>
</evidence>
<evidence type="ECO:0008006" key="7">
    <source>
        <dbReference type="Google" id="ProtNLM"/>
    </source>
</evidence>
<feature type="compositionally biased region" description="Basic residues" evidence="2">
    <location>
        <begin position="13"/>
        <end position="23"/>
    </location>
</feature>
<gene>
    <name evidence="5" type="ORF">EPUL_005965</name>
</gene>
<dbReference type="PANTHER" id="PTHR24559:SF444">
    <property type="entry name" value="REVERSE TRANSCRIPTASE DOMAIN-CONTAINING PROTEIN"/>
    <property type="match status" value="1"/>
</dbReference>
<name>A0A2S4PIU6_9PEZI</name>
<dbReference type="InterPro" id="IPR021109">
    <property type="entry name" value="Peptidase_aspartic_dom_sf"/>
</dbReference>
<comment type="caution">
    <text evidence="5">The sequence shown here is derived from an EMBL/GenBank/DDBJ whole genome shotgun (WGS) entry which is preliminary data.</text>
</comment>
<dbReference type="InterPro" id="IPR043502">
    <property type="entry name" value="DNA/RNA_pol_sf"/>
</dbReference>
<dbReference type="AlphaFoldDB" id="A0A2S4PIU6"/>
<dbReference type="SUPFAM" id="SSF56672">
    <property type="entry name" value="DNA/RNA polymerases"/>
    <property type="match status" value="1"/>
</dbReference>
<dbReference type="InterPro" id="IPR001878">
    <property type="entry name" value="Znf_CCHC"/>
</dbReference>
<dbReference type="InterPro" id="IPR053134">
    <property type="entry name" value="RNA-dir_DNA_polymerase"/>
</dbReference>
<evidence type="ECO:0000313" key="5">
    <source>
        <dbReference type="EMBL" id="POS81935.1"/>
    </source>
</evidence>
<keyword evidence="1" id="KW-0863">Zinc-finger</keyword>
<dbReference type="Pfam" id="PF00078">
    <property type="entry name" value="RVT_1"/>
    <property type="match status" value="1"/>
</dbReference>
<dbReference type="GO" id="GO:0008270">
    <property type="term" value="F:zinc ion binding"/>
    <property type="evidence" value="ECO:0007669"/>
    <property type="project" value="UniProtKB-KW"/>
</dbReference>
<protein>
    <recommendedName>
        <fullName evidence="7">Reverse transcriptase domain-containing protein</fullName>
    </recommendedName>
</protein>
<dbReference type="InterPro" id="IPR043128">
    <property type="entry name" value="Rev_trsase/Diguanyl_cyclase"/>
</dbReference>
<organism evidence="5 6">
    <name type="scientific">Erysiphe pulchra</name>
    <dbReference type="NCBI Taxonomy" id="225359"/>
    <lineage>
        <taxon>Eukaryota</taxon>
        <taxon>Fungi</taxon>
        <taxon>Dikarya</taxon>
        <taxon>Ascomycota</taxon>
        <taxon>Pezizomycotina</taxon>
        <taxon>Leotiomycetes</taxon>
        <taxon>Erysiphales</taxon>
        <taxon>Erysiphaceae</taxon>
        <taxon>Erysiphe</taxon>
    </lineage>
</organism>
<dbReference type="PROSITE" id="PS50878">
    <property type="entry name" value="RT_POL"/>
    <property type="match status" value="1"/>
</dbReference>
<feature type="domain" description="CCHC-type" evidence="3">
    <location>
        <begin position="52"/>
        <end position="67"/>
    </location>
</feature>
<proteinExistence type="predicted"/>
<keyword evidence="1" id="KW-0479">Metal-binding</keyword>
<feature type="non-terminal residue" evidence="5">
    <location>
        <position position="543"/>
    </location>
</feature>
<dbReference type="PROSITE" id="PS50158">
    <property type="entry name" value="ZF_CCHC"/>
    <property type="match status" value="1"/>
</dbReference>
<evidence type="ECO:0000256" key="1">
    <source>
        <dbReference type="PROSITE-ProRule" id="PRU00047"/>
    </source>
</evidence>
<evidence type="ECO:0000256" key="2">
    <source>
        <dbReference type="SAM" id="MobiDB-lite"/>
    </source>
</evidence>
<feature type="non-terminal residue" evidence="5">
    <location>
        <position position="1"/>
    </location>
</feature>
<feature type="region of interest" description="Disordered" evidence="2">
    <location>
        <begin position="1"/>
        <end position="36"/>
    </location>
</feature>
<sequence length="543" mass="61650">NGKSNSGSFNRNNKGKNKNRSNAKKSEDKFVKPRAPWRPKEEFKRLVKERLCTRCGKNGHPGSLCPSFRPARRPSIDISQLEEKLSEDSDSDVEAKSNILSGTVDRDHLLTTCNPLVIDCLINDSFYVKSMIDTGCLCFAVFNKKIVRTHNLTEISISPRPLRLADGKIGAHITKIACIDIDIDGRREKIWGYVMPNLAYPIILGKPWMEKNDVVYLAKRHCLRIGSRKNGIIVRSSGWYEEKAPSEVKKRISQVKSSNAKVASLTSFIKLCQQVTSTSERVIGAITIQDITRALEPKKVQTQDEIRDKLPKQIHQFLDLFLDDDSKTKNSLPPHRPGIDTRINFKKDDQGRDKEIPWGPLYGMSREELLVLRKTLTELLDKNWIRASSSPGGAPVLFIKKPGGGLRFCVDYRALNSITERDRYPLPLIRETLRMVSRAKWLSKVDVRSAFHRLRVAKGDEWKTAFRTRFGSYEWLVTPFGLAGAPAAFQRWINQVLGDLLGVTCAAYLDDVIIFSENNLEDHWVKVNQILTRLNEAGLRLDP</sequence>
<dbReference type="CDD" id="cd00303">
    <property type="entry name" value="retropepsin_like"/>
    <property type="match status" value="1"/>
</dbReference>
<dbReference type="Gene3D" id="3.10.10.10">
    <property type="entry name" value="HIV Type 1 Reverse Transcriptase, subunit A, domain 1"/>
    <property type="match status" value="1"/>
</dbReference>
<dbReference type="InterPro" id="IPR000477">
    <property type="entry name" value="RT_dom"/>
</dbReference>
<dbReference type="CDD" id="cd01647">
    <property type="entry name" value="RT_LTR"/>
    <property type="match status" value="1"/>
</dbReference>
<keyword evidence="1" id="KW-0862">Zinc</keyword>
<dbReference type="PANTHER" id="PTHR24559">
    <property type="entry name" value="TRANSPOSON TY3-I GAG-POL POLYPROTEIN"/>
    <property type="match status" value="1"/>
</dbReference>
<reference evidence="5 6" key="1">
    <citation type="submission" date="2017-10" db="EMBL/GenBank/DDBJ databases">
        <title>Development of genomic resources for the powdery mildew, Erysiphe pulchra.</title>
        <authorList>
            <person name="Wadl P.A."/>
            <person name="Mack B.M."/>
            <person name="Moore G."/>
            <person name="Beltz S.B."/>
        </authorList>
    </citation>
    <scope>NUCLEOTIDE SEQUENCE [LARGE SCALE GENOMIC DNA]</scope>
    <source>
        <strain evidence="5">Cflorida</strain>
    </source>
</reference>
<evidence type="ECO:0000259" key="4">
    <source>
        <dbReference type="PROSITE" id="PS50878"/>
    </source>
</evidence>
<dbReference type="OrthoDB" id="4928101at2759"/>
<evidence type="ECO:0000313" key="6">
    <source>
        <dbReference type="Proteomes" id="UP000237438"/>
    </source>
</evidence>
<feature type="domain" description="Reverse transcriptase" evidence="4">
    <location>
        <begin position="380"/>
        <end position="543"/>
    </location>
</feature>
<dbReference type="Gene3D" id="2.40.70.10">
    <property type="entry name" value="Acid Proteases"/>
    <property type="match status" value="1"/>
</dbReference>
<dbReference type="STRING" id="225359.A0A2S4PIU6"/>